<dbReference type="InterPro" id="IPR014790">
    <property type="entry name" value="MutL_C"/>
</dbReference>
<dbReference type="RefSeq" id="WP_147702799.1">
    <property type="nucleotide sequence ID" value="NZ_VDUY01000001.1"/>
</dbReference>
<keyword evidence="3 5" id="KW-0227">DNA damage</keyword>
<name>A0A5C8P5G9_9BURK</name>
<dbReference type="Pfam" id="PF13589">
    <property type="entry name" value="HATPase_c_3"/>
    <property type="match status" value="1"/>
</dbReference>
<proteinExistence type="inferred from homology"/>
<feature type="region of interest" description="Disordered" evidence="6">
    <location>
        <begin position="408"/>
        <end position="427"/>
    </location>
</feature>
<dbReference type="InterPro" id="IPR002099">
    <property type="entry name" value="MutL/Mlh/PMS"/>
</dbReference>
<keyword evidence="10" id="KW-1185">Reference proteome</keyword>
<keyword evidence="9" id="KW-0540">Nuclease</keyword>
<comment type="function">
    <text evidence="5">This protein is involved in the repair of mismatches in DNA. It is required for dam-dependent methyl-directed DNA mismatch repair. May act as a 'molecular matchmaker', a protein that promotes the formation of a stable complex between two or more DNA-binding proteins in an ATP-dependent manner without itself being part of a final effector complex.</text>
</comment>
<dbReference type="GO" id="GO:0030983">
    <property type="term" value="F:mismatched DNA binding"/>
    <property type="evidence" value="ECO:0007669"/>
    <property type="project" value="InterPro"/>
</dbReference>
<feature type="compositionally biased region" description="Gly residues" evidence="6">
    <location>
        <begin position="413"/>
        <end position="425"/>
    </location>
</feature>
<dbReference type="GO" id="GO:0004519">
    <property type="term" value="F:endonuclease activity"/>
    <property type="evidence" value="ECO:0007669"/>
    <property type="project" value="UniProtKB-KW"/>
</dbReference>
<gene>
    <name evidence="5 9" type="primary">mutL</name>
    <name evidence="9" type="ORF">FHP08_02970</name>
</gene>
<evidence type="ECO:0000259" key="7">
    <source>
        <dbReference type="SMART" id="SM00853"/>
    </source>
</evidence>
<dbReference type="GO" id="GO:0140664">
    <property type="term" value="F:ATP-dependent DNA damage sensor activity"/>
    <property type="evidence" value="ECO:0007669"/>
    <property type="project" value="InterPro"/>
</dbReference>
<evidence type="ECO:0000256" key="6">
    <source>
        <dbReference type="SAM" id="MobiDB-lite"/>
    </source>
</evidence>
<dbReference type="Gene3D" id="3.30.1370.100">
    <property type="entry name" value="MutL, C-terminal domain, regulatory subdomain"/>
    <property type="match status" value="1"/>
</dbReference>
<dbReference type="SUPFAM" id="SSF54211">
    <property type="entry name" value="Ribosomal protein S5 domain 2-like"/>
    <property type="match status" value="1"/>
</dbReference>
<dbReference type="InterPro" id="IPR020568">
    <property type="entry name" value="Ribosomal_Su5_D2-typ_SF"/>
</dbReference>
<organism evidence="9 10">
    <name type="scientific">Zeimonas arvi</name>
    <dbReference type="NCBI Taxonomy" id="2498847"/>
    <lineage>
        <taxon>Bacteria</taxon>
        <taxon>Pseudomonadati</taxon>
        <taxon>Pseudomonadota</taxon>
        <taxon>Betaproteobacteria</taxon>
        <taxon>Burkholderiales</taxon>
        <taxon>Burkholderiaceae</taxon>
        <taxon>Zeimonas</taxon>
    </lineage>
</organism>
<dbReference type="PROSITE" id="PS00058">
    <property type="entry name" value="DNA_MISMATCH_REPAIR_1"/>
    <property type="match status" value="1"/>
</dbReference>
<dbReference type="GO" id="GO:0016887">
    <property type="term" value="F:ATP hydrolysis activity"/>
    <property type="evidence" value="ECO:0007669"/>
    <property type="project" value="InterPro"/>
</dbReference>
<comment type="caution">
    <text evidence="9">The sequence shown here is derived from an EMBL/GenBank/DDBJ whole genome shotgun (WGS) entry which is preliminary data.</text>
</comment>
<keyword evidence="4 5" id="KW-0234">DNA repair</keyword>
<dbReference type="FunFam" id="3.30.565.10:FF:000003">
    <property type="entry name" value="DNA mismatch repair endonuclease MutL"/>
    <property type="match status" value="1"/>
</dbReference>
<evidence type="ECO:0000256" key="3">
    <source>
        <dbReference type="ARBA" id="ARBA00022763"/>
    </source>
</evidence>
<dbReference type="InterPro" id="IPR038973">
    <property type="entry name" value="MutL/Mlh/Pms-like"/>
</dbReference>
<dbReference type="Proteomes" id="UP000321548">
    <property type="component" value="Unassembled WGS sequence"/>
</dbReference>
<keyword evidence="9" id="KW-0378">Hydrolase</keyword>
<sequence length="630" mass="66531">MNAPTTRRPIAPLPDRLISQIAAGEVVERPASVVKELLENAIDAGASRISLRIEEGGVRRIVVADDGVGIPAAELPLAPLRHATSKIATLDELERVATLGFRGEALASIASVARLSVTSRTADAGHAWKLDAETGEIQPAAGARGTTIEVLDLYAATPARRKFLKAPATEAAHCLEALRRVALAHPDIGFEAVNDGRAVEPLPAGGWRERALAGLGDDYKSAHRLVDAEAGGLRLQGVLGAPTLNRARADRQFLYVNGRFVRDRLLGYAVRQAYSDMMHGDRHAAWVLHLWLDPSLVDANVHPAKTEVRFRDASAVRSFVFHAVQDALREAHRPAGGSAGQDAGGGHGEGGPSGGPGDTVFRFAAATGAIGSRLTAADVTRSLQFHAPGVDFAPGAGLAIFERASGSVPTASGGTGETGGAGEAGGTAFVQRSPADIPPLGFAIAQLHGLYILAQNAAGLVVVDMHAAHERIVYERLKTAIADHGLKQQPLLIPATFRADPLEVRVVEDEQETIAQLGLDVSAMGPDVLAVRAVPAELARGDVVALARSVIDEIREYGASAALAARRDAMLATMACHAAVRANRRLGLDEMNALLRDIERTPAADQCNHGRPTWVQVGITELDRWFLRGQ</sequence>
<feature type="compositionally biased region" description="Gly residues" evidence="6">
    <location>
        <begin position="337"/>
        <end position="357"/>
    </location>
</feature>
<dbReference type="HAMAP" id="MF_00149">
    <property type="entry name" value="DNA_mis_repair"/>
    <property type="match status" value="1"/>
</dbReference>
<dbReference type="SUPFAM" id="SSF118116">
    <property type="entry name" value="DNA mismatch repair protein MutL"/>
    <property type="match status" value="1"/>
</dbReference>
<accession>A0A5C8P5G9</accession>
<dbReference type="AlphaFoldDB" id="A0A5C8P5G9"/>
<evidence type="ECO:0000259" key="8">
    <source>
        <dbReference type="SMART" id="SM01340"/>
    </source>
</evidence>
<keyword evidence="9" id="KW-0255">Endonuclease</keyword>
<dbReference type="InterPro" id="IPR037198">
    <property type="entry name" value="MutL_C_sf"/>
</dbReference>
<dbReference type="Pfam" id="PF01119">
    <property type="entry name" value="DNA_mis_repair"/>
    <property type="match status" value="1"/>
</dbReference>
<dbReference type="PANTHER" id="PTHR10073:SF12">
    <property type="entry name" value="DNA MISMATCH REPAIR PROTEIN MLH1"/>
    <property type="match status" value="1"/>
</dbReference>
<dbReference type="NCBIfam" id="TIGR00585">
    <property type="entry name" value="mutl"/>
    <property type="match status" value="1"/>
</dbReference>
<dbReference type="Pfam" id="PF08676">
    <property type="entry name" value="MutL_C"/>
    <property type="match status" value="1"/>
</dbReference>
<dbReference type="NCBIfam" id="NF000949">
    <property type="entry name" value="PRK00095.1-2"/>
    <property type="match status" value="1"/>
</dbReference>
<dbReference type="InterPro" id="IPR013507">
    <property type="entry name" value="DNA_mismatch_S5_2-like"/>
</dbReference>
<dbReference type="CDD" id="cd03482">
    <property type="entry name" value="MutL_Trans_MutL"/>
    <property type="match status" value="1"/>
</dbReference>
<dbReference type="InterPro" id="IPR036890">
    <property type="entry name" value="HATPase_C_sf"/>
</dbReference>
<comment type="similarity">
    <text evidence="1 5">Belongs to the DNA mismatch repair MutL/HexB family.</text>
</comment>
<reference evidence="9 10" key="1">
    <citation type="submission" date="2019-06" db="EMBL/GenBank/DDBJ databases">
        <title>Quisquiliibacterium sp. nov., isolated from a maize field.</title>
        <authorList>
            <person name="Lin S.-Y."/>
            <person name="Tsai C.-F."/>
            <person name="Young C.-C."/>
        </authorList>
    </citation>
    <scope>NUCLEOTIDE SEQUENCE [LARGE SCALE GENOMIC DNA]</scope>
    <source>
        <strain evidence="9 10">CC-CFT501</strain>
    </source>
</reference>
<dbReference type="GO" id="GO:0032300">
    <property type="term" value="C:mismatch repair complex"/>
    <property type="evidence" value="ECO:0007669"/>
    <property type="project" value="InterPro"/>
</dbReference>
<feature type="domain" description="DNA mismatch repair protein S5" evidence="8">
    <location>
        <begin position="212"/>
        <end position="329"/>
    </location>
</feature>
<dbReference type="PANTHER" id="PTHR10073">
    <property type="entry name" value="DNA MISMATCH REPAIR PROTEIN MLH, PMS, MUTL"/>
    <property type="match status" value="1"/>
</dbReference>
<dbReference type="InterPro" id="IPR014721">
    <property type="entry name" value="Ribsml_uS5_D2-typ_fold_subgr"/>
</dbReference>
<dbReference type="SMART" id="SM01340">
    <property type="entry name" value="DNA_mis_repair"/>
    <property type="match status" value="1"/>
</dbReference>
<dbReference type="InterPro" id="IPR020667">
    <property type="entry name" value="DNA_mismatch_repair_MutL"/>
</dbReference>
<evidence type="ECO:0000313" key="10">
    <source>
        <dbReference type="Proteomes" id="UP000321548"/>
    </source>
</evidence>
<dbReference type="OrthoDB" id="9763467at2"/>
<evidence type="ECO:0000313" key="9">
    <source>
        <dbReference type="EMBL" id="TXL68659.1"/>
    </source>
</evidence>
<feature type="domain" description="MutL C-terminal dimerisation" evidence="7">
    <location>
        <begin position="443"/>
        <end position="586"/>
    </location>
</feature>
<dbReference type="SMART" id="SM00853">
    <property type="entry name" value="MutL_C"/>
    <property type="match status" value="1"/>
</dbReference>
<feature type="region of interest" description="Disordered" evidence="6">
    <location>
        <begin position="331"/>
        <end position="358"/>
    </location>
</feature>
<dbReference type="InterPro" id="IPR014762">
    <property type="entry name" value="DNA_mismatch_repair_CS"/>
</dbReference>
<dbReference type="SUPFAM" id="SSF55874">
    <property type="entry name" value="ATPase domain of HSP90 chaperone/DNA topoisomerase II/histidine kinase"/>
    <property type="match status" value="1"/>
</dbReference>
<dbReference type="Gene3D" id="3.30.565.10">
    <property type="entry name" value="Histidine kinase-like ATPase, C-terminal domain"/>
    <property type="match status" value="1"/>
</dbReference>
<protein>
    <recommendedName>
        <fullName evidence="2 5">DNA mismatch repair protein MutL</fullName>
    </recommendedName>
</protein>
<dbReference type="GO" id="GO:0006298">
    <property type="term" value="P:mismatch repair"/>
    <property type="evidence" value="ECO:0007669"/>
    <property type="project" value="UniProtKB-UniRule"/>
</dbReference>
<evidence type="ECO:0000256" key="4">
    <source>
        <dbReference type="ARBA" id="ARBA00023204"/>
    </source>
</evidence>
<dbReference type="EMBL" id="VDUY01000001">
    <property type="protein sequence ID" value="TXL68659.1"/>
    <property type="molecule type" value="Genomic_DNA"/>
</dbReference>
<evidence type="ECO:0000256" key="5">
    <source>
        <dbReference type="HAMAP-Rule" id="MF_00149"/>
    </source>
</evidence>
<evidence type="ECO:0000256" key="1">
    <source>
        <dbReference type="ARBA" id="ARBA00006082"/>
    </source>
</evidence>
<evidence type="ECO:0000256" key="2">
    <source>
        <dbReference type="ARBA" id="ARBA00021975"/>
    </source>
</evidence>
<dbReference type="InterPro" id="IPR042121">
    <property type="entry name" value="MutL_C_regsub"/>
</dbReference>
<dbReference type="GO" id="GO:0005524">
    <property type="term" value="F:ATP binding"/>
    <property type="evidence" value="ECO:0007669"/>
    <property type="project" value="InterPro"/>
</dbReference>
<dbReference type="InterPro" id="IPR042120">
    <property type="entry name" value="MutL_C_dimsub"/>
</dbReference>
<dbReference type="Gene3D" id="3.30.1540.20">
    <property type="entry name" value="MutL, C-terminal domain, dimerisation subdomain"/>
    <property type="match status" value="1"/>
</dbReference>
<dbReference type="Gene3D" id="3.30.230.10">
    <property type="match status" value="1"/>
</dbReference>
<dbReference type="CDD" id="cd16926">
    <property type="entry name" value="HATPase_MutL-MLH-PMS-like"/>
    <property type="match status" value="1"/>
</dbReference>